<proteinExistence type="predicted"/>
<keyword evidence="2" id="KW-1185">Reference proteome</keyword>
<dbReference type="EMBL" id="FXZB01000003">
    <property type="protein sequence ID" value="SMX67532.1"/>
    <property type="molecule type" value="Genomic_DNA"/>
</dbReference>
<accession>A0A2H1HXC7</accession>
<evidence type="ECO:0000313" key="1">
    <source>
        <dbReference type="EMBL" id="SMX67532.1"/>
    </source>
</evidence>
<sequence length="215" mass="23764">MVSTMEAMLIAGVLGDAAASSIHLQVRPPLYNHDMTSSHENNSSGVIDTAFVLRFEPQYTVTDTEAEIFDSLGPKVVKRESYKHKQFLKVAEWKAIAAQATFENINSDDIEYVTAVALDEDTPNHLRLPFLKVLPGVGGPLASTLLTVFNPKKYSIMDSRATGVLHEYNLLDSANPNQTDYQSYRKLVKSLAKGANCAPLDLYRALIAYSRQPNT</sequence>
<organism evidence="1 2">
    <name type="scientific">Brevibacterium aurantiacum</name>
    <dbReference type="NCBI Taxonomy" id="273384"/>
    <lineage>
        <taxon>Bacteria</taxon>
        <taxon>Bacillati</taxon>
        <taxon>Actinomycetota</taxon>
        <taxon>Actinomycetes</taxon>
        <taxon>Micrococcales</taxon>
        <taxon>Brevibacteriaceae</taxon>
        <taxon>Brevibacterium</taxon>
    </lineage>
</organism>
<dbReference type="Proteomes" id="UP000234525">
    <property type="component" value="Unassembled WGS sequence"/>
</dbReference>
<comment type="caution">
    <text evidence="1">The sequence shown here is derived from an EMBL/GenBank/DDBJ whole genome shotgun (WGS) entry which is preliminary data.</text>
</comment>
<protein>
    <submittedName>
        <fullName evidence="1">Uncharacterized protein</fullName>
    </submittedName>
</protein>
<reference evidence="1" key="1">
    <citation type="submission" date="2017-03" db="EMBL/GenBank/DDBJ databases">
        <authorList>
            <person name="Monnet C."/>
        </authorList>
    </citation>
    <scope>NUCLEOTIDE SEQUENCE [LARGE SCALE GENOMIC DNA]</scope>
    <source>
        <strain evidence="1">ATCC 9175</strain>
    </source>
</reference>
<name>A0A2H1HXC7_BREAU</name>
<evidence type="ECO:0000313" key="2">
    <source>
        <dbReference type="Proteomes" id="UP000234525"/>
    </source>
</evidence>
<dbReference type="AlphaFoldDB" id="A0A2H1HXC7"/>
<gene>
    <name evidence="1" type="ORF">BAUR9175_00570</name>
</gene>